<keyword evidence="3" id="KW-0472">Membrane</keyword>
<keyword evidence="3" id="KW-1133">Transmembrane helix</keyword>
<evidence type="ECO:0000256" key="2">
    <source>
        <dbReference type="SAM" id="MobiDB-lite"/>
    </source>
</evidence>
<protein>
    <submittedName>
        <fullName evidence="4">Sortase</fullName>
    </submittedName>
</protein>
<reference evidence="4 5" key="1">
    <citation type="submission" date="2020-03" db="EMBL/GenBank/DDBJ databases">
        <title>Whole genome shotgun sequence of Phytohabitans flavus NBRC 107702.</title>
        <authorList>
            <person name="Komaki H."/>
            <person name="Tamura T."/>
        </authorList>
    </citation>
    <scope>NUCLEOTIDE SEQUENCE [LARGE SCALE GENOMIC DNA]</scope>
    <source>
        <strain evidence="4 5">NBRC 107702</strain>
    </source>
</reference>
<reference evidence="4 5" key="2">
    <citation type="submission" date="2020-03" db="EMBL/GenBank/DDBJ databases">
        <authorList>
            <person name="Ichikawa N."/>
            <person name="Kimura A."/>
            <person name="Kitahashi Y."/>
            <person name="Uohara A."/>
        </authorList>
    </citation>
    <scope>NUCLEOTIDE SEQUENCE [LARGE SCALE GENOMIC DNA]</scope>
    <source>
        <strain evidence="4 5">NBRC 107702</strain>
    </source>
</reference>
<feature type="transmembrane region" description="Helical" evidence="3">
    <location>
        <begin position="306"/>
        <end position="324"/>
    </location>
</feature>
<dbReference type="RefSeq" id="WP_197938751.1">
    <property type="nucleotide sequence ID" value="NZ_AP022870.1"/>
</dbReference>
<dbReference type="EMBL" id="AP022870">
    <property type="protein sequence ID" value="BCB79223.1"/>
    <property type="molecule type" value="Genomic_DNA"/>
</dbReference>
<sequence length="335" mass="35232">MTITMHEPPAASTPREPAAPVPPPPSAPAPPAATPPPRRPDSPVIVLALQVPGIALSILAAVTLGFVVHLTVISQLQYQRNQQTAFADFRAELARGTAPVGQTRLEFTDGAEEGTERLVEPGSAVAVLEIPAVGLRTVVFEGTRGDVLQKGPGHRRDSVLPGQAGTAVVMGRRAAYGGPFRDLDLLLPGDRITATTGQGTHEYRVRGLRYPGEPAPPPLTEGKGRITLVTADGSPFVPQDLVRVDADLVSTVQPTPARKFNAASLPPAEAALATDQGAWTPLMLWAQALLLATLAITYLRARWGGWQAWVVGAPVLLALGLAIADQAARLLPNLL</sequence>
<dbReference type="KEGG" id="pfla:Pflav_056330"/>
<accession>A0A6F8XZI5</accession>
<gene>
    <name evidence="4" type="ORF">Pflav_056330</name>
</gene>
<evidence type="ECO:0000256" key="1">
    <source>
        <dbReference type="ARBA" id="ARBA00022801"/>
    </source>
</evidence>
<dbReference type="Proteomes" id="UP000502508">
    <property type="component" value="Chromosome"/>
</dbReference>
<dbReference type="GO" id="GO:0016787">
    <property type="term" value="F:hydrolase activity"/>
    <property type="evidence" value="ECO:0007669"/>
    <property type="project" value="UniProtKB-KW"/>
</dbReference>
<keyword evidence="1" id="KW-0378">Hydrolase</keyword>
<proteinExistence type="predicted"/>
<dbReference type="SUPFAM" id="SSF63817">
    <property type="entry name" value="Sortase"/>
    <property type="match status" value="1"/>
</dbReference>
<dbReference type="InterPro" id="IPR005754">
    <property type="entry name" value="Sortase"/>
</dbReference>
<dbReference type="InterPro" id="IPR042003">
    <property type="entry name" value="Sortase_E"/>
</dbReference>
<keyword evidence="3" id="KW-0812">Transmembrane</keyword>
<dbReference type="AlphaFoldDB" id="A0A6F8XZI5"/>
<name>A0A6F8XZI5_9ACTN</name>
<feature type="transmembrane region" description="Helical" evidence="3">
    <location>
        <begin position="44"/>
        <end position="73"/>
    </location>
</feature>
<dbReference type="CDD" id="cd05830">
    <property type="entry name" value="Sortase_E"/>
    <property type="match status" value="1"/>
</dbReference>
<feature type="compositionally biased region" description="Pro residues" evidence="2">
    <location>
        <begin position="17"/>
        <end position="37"/>
    </location>
</feature>
<dbReference type="InterPro" id="IPR023365">
    <property type="entry name" value="Sortase_dom-sf"/>
</dbReference>
<evidence type="ECO:0000313" key="5">
    <source>
        <dbReference type="Proteomes" id="UP000502508"/>
    </source>
</evidence>
<evidence type="ECO:0000313" key="4">
    <source>
        <dbReference type="EMBL" id="BCB79223.1"/>
    </source>
</evidence>
<feature type="region of interest" description="Disordered" evidence="2">
    <location>
        <begin position="1"/>
        <end position="38"/>
    </location>
</feature>
<evidence type="ECO:0000256" key="3">
    <source>
        <dbReference type="SAM" id="Phobius"/>
    </source>
</evidence>
<dbReference type="Gene3D" id="2.40.260.10">
    <property type="entry name" value="Sortase"/>
    <property type="match status" value="1"/>
</dbReference>
<dbReference type="Pfam" id="PF04203">
    <property type="entry name" value="Sortase"/>
    <property type="match status" value="1"/>
</dbReference>
<keyword evidence="5" id="KW-1185">Reference proteome</keyword>
<organism evidence="4 5">
    <name type="scientific">Phytohabitans flavus</name>
    <dbReference type="NCBI Taxonomy" id="1076124"/>
    <lineage>
        <taxon>Bacteria</taxon>
        <taxon>Bacillati</taxon>
        <taxon>Actinomycetota</taxon>
        <taxon>Actinomycetes</taxon>
        <taxon>Micromonosporales</taxon>
        <taxon>Micromonosporaceae</taxon>
    </lineage>
</organism>